<accession>A0A444Y132</accession>
<dbReference type="Pfam" id="PF01397">
    <property type="entry name" value="Terpene_synth"/>
    <property type="match status" value="1"/>
</dbReference>
<dbReference type="GO" id="GO:0010333">
    <property type="term" value="F:terpene synthase activity"/>
    <property type="evidence" value="ECO:0007669"/>
    <property type="project" value="InterPro"/>
</dbReference>
<keyword evidence="3" id="KW-1185">Reference proteome</keyword>
<sequence>MATERGFGDLQPSIWKYEYIQSLRSEYKEESYIKKREVLKEEVRMMLCEVENHVHQLELIDILQRLGVAYHFKDEIKSILDNIYNMEIFNTKKILYATALQFRLLRQHGYDISAGQWQVLGTI</sequence>
<protein>
    <recommendedName>
        <fullName evidence="1">Terpene synthase N-terminal domain-containing protein</fullName>
    </recommendedName>
</protein>
<dbReference type="GO" id="GO:0016114">
    <property type="term" value="P:terpenoid biosynthetic process"/>
    <property type="evidence" value="ECO:0007669"/>
    <property type="project" value="InterPro"/>
</dbReference>
<evidence type="ECO:0000313" key="3">
    <source>
        <dbReference type="Proteomes" id="UP000289738"/>
    </source>
</evidence>
<dbReference type="AlphaFoldDB" id="A0A444Y132"/>
<dbReference type="SUPFAM" id="SSF48239">
    <property type="entry name" value="Terpenoid cyclases/Protein prenyltransferases"/>
    <property type="match status" value="1"/>
</dbReference>
<gene>
    <name evidence="2" type="ORF">Ahy_B08g090977</name>
</gene>
<dbReference type="InterPro" id="IPR008930">
    <property type="entry name" value="Terpenoid_cyclase/PrenylTrfase"/>
</dbReference>
<reference evidence="2 3" key="1">
    <citation type="submission" date="2019-01" db="EMBL/GenBank/DDBJ databases">
        <title>Sequencing of cultivated peanut Arachis hypogaea provides insights into genome evolution and oil improvement.</title>
        <authorList>
            <person name="Chen X."/>
        </authorList>
    </citation>
    <scope>NUCLEOTIDE SEQUENCE [LARGE SCALE GENOMIC DNA]</scope>
    <source>
        <strain evidence="3">cv. Fuhuasheng</strain>
        <tissue evidence="2">Leaves</tissue>
    </source>
</reference>
<dbReference type="Proteomes" id="UP000289738">
    <property type="component" value="Chromosome B08"/>
</dbReference>
<dbReference type="PANTHER" id="PTHR31225:SF244">
    <property type="entry name" value="1,8-CINEOLE SYNTHASE 1, CHLOROPLASTIC-RELATED"/>
    <property type="match status" value="1"/>
</dbReference>
<dbReference type="InterPro" id="IPR050148">
    <property type="entry name" value="Terpene_synthase-like"/>
</dbReference>
<feature type="domain" description="Terpene synthase N-terminal" evidence="1">
    <location>
        <begin position="14"/>
        <end position="114"/>
    </location>
</feature>
<organism evidence="2 3">
    <name type="scientific">Arachis hypogaea</name>
    <name type="common">Peanut</name>
    <dbReference type="NCBI Taxonomy" id="3818"/>
    <lineage>
        <taxon>Eukaryota</taxon>
        <taxon>Viridiplantae</taxon>
        <taxon>Streptophyta</taxon>
        <taxon>Embryophyta</taxon>
        <taxon>Tracheophyta</taxon>
        <taxon>Spermatophyta</taxon>
        <taxon>Magnoliopsida</taxon>
        <taxon>eudicotyledons</taxon>
        <taxon>Gunneridae</taxon>
        <taxon>Pentapetalae</taxon>
        <taxon>rosids</taxon>
        <taxon>fabids</taxon>
        <taxon>Fabales</taxon>
        <taxon>Fabaceae</taxon>
        <taxon>Papilionoideae</taxon>
        <taxon>50 kb inversion clade</taxon>
        <taxon>dalbergioids sensu lato</taxon>
        <taxon>Dalbergieae</taxon>
        <taxon>Pterocarpus clade</taxon>
        <taxon>Arachis</taxon>
    </lineage>
</organism>
<dbReference type="PANTHER" id="PTHR31225">
    <property type="entry name" value="OS04G0344100 PROTEIN-RELATED"/>
    <property type="match status" value="1"/>
</dbReference>
<dbReference type="EMBL" id="SDMP01000018">
    <property type="protein sequence ID" value="RYQ95635.1"/>
    <property type="molecule type" value="Genomic_DNA"/>
</dbReference>
<dbReference type="Gene3D" id="1.50.10.130">
    <property type="entry name" value="Terpene synthase, N-terminal domain"/>
    <property type="match status" value="1"/>
</dbReference>
<dbReference type="STRING" id="3818.A0A444Y132"/>
<evidence type="ECO:0000313" key="2">
    <source>
        <dbReference type="EMBL" id="RYQ95635.1"/>
    </source>
</evidence>
<dbReference type="InterPro" id="IPR036965">
    <property type="entry name" value="Terpene_synth_N_sf"/>
</dbReference>
<name>A0A444Y132_ARAHY</name>
<proteinExistence type="predicted"/>
<dbReference type="InterPro" id="IPR001906">
    <property type="entry name" value="Terpene_synth_N"/>
</dbReference>
<evidence type="ECO:0000259" key="1">
    <source>
        <dbReference type="Pfam" id="PF01397"/>
    </source>
</evidence>
<comment type="caution">
    <text evidence="2">The sequence shown here is derived from an EMBL/GenBank/DDBJ whole genome shotgun (WGS) entry which is preliminary data.</text>
</comment>